<dbReference type="SUPFAM" id="SSF55874">
    <property type="entry name" value="ATPase domain of HSP90 chaperone/DNA topoisomerase II/histidine kinase"/>
    <property type="match status" value="1"/>
</dbReference>
<dbReference type="SUPFAM" id="SSF55785">
    <property type="entry name" value="PYP-like sensor domain (PAS domain)"/>
    <property type="match status" value="3"/>
</dbReference>
<evidence type="ECO:0000256" key="6">
    <source>
        <dbReference type="SAM" id="Coils"/>
    </source>
</evidence>
<dbReference type="PROSITE" id="PS50113">
    <property type="entry name" value="PAC"/>
    <property type="match status" value="3"/>
</dbReference>
<feature type="coiled-coil region" evidence="6">
    <location>
        <begin position="259"/>
        <end position="301"/>
    </location>
</feature>
<evidence type="ECO:0000256" key="2">
    <source>
        <dbReference type="ARBA" id="ARBA00012438"/>
    </source>
</evidence>
<proteinExistence type="predicted"/>
<dbReference type="Proteomes" id="UP000470771">
    <property type="component" value="Unassembled WGS sequence"/>
</dbReference>
<gene>
    <name evidence="10" type="ORF">GQN54_02540</name>
</gene>
<keyword evidence="3" id="KW-0597">Phosphoprotein</keyword>
<dbReference type="RefSeq" id="WP_160631635.1">
    <property type="nucleotide sequence ID" value="NZ_WWNE01000003.1"/>
</dbReference>
<dbReference type="Pfam" id="PF02518">
    <property type="entry name" value="HATPase_c"/>
    <property type="match status" value="1"/>
</dbReference>
<dbReference type="InterPro" id="IPR004358">
    <property type="entry name" value="Sig_transdc_His_kin-like_C"/>
</dbReference>
<evidence type="ECO:0000313" key="10">
    <source>
        <dbReference type="EMBL" id="NBG64978.1"/>
    </source>
</evidence>
<dbReference type="Gene3D" id="3.30.450.20">
    <property type="entry name" value="PAS domain"/>
    <property type="match status" value="3"/>
</dbReference>
<evidence type="ECO:0000256" key="1">
    <source>
        <dbReference type="ARBA" id="ARBA00000085"/>
    </source>
</evidence>
<evidence type="ECO:0000259" key="8">
    <source>
        <dbReference type="PROSITE" id="PS50112"/>
    </source>
</evidence>
<evidence type="ECO:0000259" key="7">
    <source>
        <dbReference type="PROSITE" id="PS50109"/>
    </source>
</evidence>
<protein>
    <recommendedName>
        <fullName evidence="2">histidine kinase</fullName>
        <ecNumber evidence="2">2.7.13.3</ecNumber>
    </recommendedName>
</protein>
<keyword evidence="5" id="KW-0418">Kinase</keyword>
<sequence>MNSEYASLKDLKQVFDTLASCMKEALIIVNTKGQFVKVNLSAIEMFGLEKEPNKPEMAKYYGAFHLDEKTFYKKEELPSYRALNGENVKDEIIFIRNSKKPNGVYACANAKPILNSGKEIIGAVIVATNITEQKKRETEIQRNKDLLEQSQQMAQIGYWEIDLIQNTLEWSNETKIIHEVGPDFIPDLETGINFYDEDSKPIITKIVEDGIIKNKSWDIKLGIITAKGNHKWVRSIGRPYVGKQGVEKVVGVFQDITKDKLAEDQLIKNEKEIKKLNAQLKEKIELRTKELSKTKQDYQKLYNEAPDMMASIDTNKLTIIDCNQTVCDYLGYSKAELVNQSFLNLYHSDSYNIIKRAIQQFKKEGEIKNQRLYLKKKNGEKLPVTLNTSAIKDASGNIIQANSVWRDITQLEKVEKELKFLNNELENRVIERTEEIQKVNEELEEFAYMTTHDLKSPISNIRGHIEILELEMNTSSNPVIGQSIHWMKDSIEKAESNIQSIIKVAQIREPASSITTDVSLNKIIKQVIEDINFEKAEISISTDRDYRISFNEKNIYSIIQNLISNSIKYKKSDTTAVINIKVFDNNEYTCVSISDNGLGINLDMNQANLFGMFKRLHDHVEGSGIGLYLVKRMLDAAGGKIEVESKLNEGSTFTVFFKK</sequence>
<dbReference type="InterPro" id="IPR000700">
    <property type="entry name" value="PAS-assoc_C"/>
</dbReference>
<comment type="catalytic activity">
    <reaction evidence="1">
        <text>ATP + protein L-histidine = ADP + protein N-phospho-L-histidine.</text>
        <dbReference type="EC" id="2.7.13.3"/>
    </reaction>
</comment>
<dbReference type="NCBIfam" id="TIGR00229">
    <property type="entry name" value="sensory_box"/>
    <property type="match status" value="1"/>
</dbReference>
<dbReference type="InterPro" id="IPR003594">
    <property type="entry name" value="HATPase_dom"/>
</dbReference>
<dbReference type="EC" id="2.7.13.3" evidence="2"/>
<feature type="domain" description="PAC" evidence="9">
    <location>
        <begin position="217"/>
        <end position="268"/>
    </location>
</feature>
<dbReference type="Pfam" id="PF13426">
    <property type="entry name" value="PAS_9"/>
    <property type="match status" value="2"/>
</dbReference>
<dbReference type="PROSITE" id="PS50109">
    <property type="entry name" value="HIS_KIN"/>
    <property type="match status" value="1"/>
</dbReference>
<evidence type="ECO:0000256" key="3">
    <source>
        <dbReference type="ARBA" id="ARBA00022553"/>
    </source>
</evidence>
<dbReference type="SMART" id="SM00086">
    <property type="entry name" value="PAC"/>
    <property type="match status" value="3"/>
</dbReference>
<dbReference type="InterPro" id="IPR003661">
    <property type="entry name" value="HisK_dim/P_dom"/>
</dbReference>
<evidence type="ECO:0000256" key="4">
    <source>
        <dbReference type="ARBA" id="ARBA00022679"/>
    </source>
</evidence>
<dbReference type="InterPro" id="IPR035965">
    <property type="entry name" value="PAS-like_dom_sf"/>
</dbReference>
<feature type="domain" description="PAS" evidence="8">
    <location>
        <begin position="294"/>
        <end position="365"/>
    </location>
</feature>
<dbReference type="SMART" id="SM00091">
    <property type="entry name" value="PAS"/>
    <property type="match status" value="2"/>
</dbReference>
<dbReference type="GO" id="GO:0000155">
    <property type="term" value="F:phosphorelay sensor kinase activity"/>
    <property type="evidence" value="ECO:0007669"/>
    <property type="project" value="InterPro"/>
</dbReference>
<dbReference type="SMART" id="SM00387">
    <property type="entry name" value="HATPase_c"/>
    <property type="match status" value="1"/>
</dbReference>
<dbReference type="SUPFAM" id="SSF47384">
    <property type="entry name" value="Homodimeric domain of signal transducing histidine kinase"/>
    <property type="match status" value="1"/>
</dbReference>
<dbReference type="InterPro" id="IPR005467">
    <property type="entry name" value="His_kinase_dom"/>
</dbReference>
<dbReference type="InterPro" id="IPR000014">
    <property type="entry name" value="PAS"/>
</dbReference>
<feature type="domain" description="PAC" evidence="9">
    <location>
        <begin position="368"/>
        <end position="420"/>
    </location>
</feature>
<dbReference type="PANTHER" id="PTHR43304:SF1">
    <property type="entry name" value="PAC DOMAIN-CONTAINING PROTEIN"/>
    <property type="match status" value="1"/>
</dbReference>
<dbReference type="Gene3D" id="3.30.565.10">
    <property type="entry name" value="Histidine kinase-like ATPase, C-terminal domain"/>
    <property type="match status" value="1"/>
</dbReference>
<dbReference type="InterPro" id="IPR036890">
    <property type="entry name" value="HATPase_C_sf"/>
</dbReference>
<feature type="domain" description="PAC" evidence="9">
    <location>
        <begin position="88"/>
        <end position="142"/>
    </location>
</feature>
<comment type="caution">
    <text evidence="10">The sequence shown here is derived from an EMBL/GenBank/DDBJ whole genome shotgun (WGS) entry which is preliminary data.</text>
</comment>
<evidence type="ECO:0000313" key="11">
    <source>
        <dbReference type="Proteomes" id="UP000470771"/>
    </source>
</evidence>
<dbReference type="SMART" id="SM00388">
    <property type="entry name" value="HisKA"/>
    <property type="match status" value="1"/>
</dbReference>
<dbReference type="EMBL" id="WWNE01000003">
    <property type="protein sequence ID" value="NBG64978.1"/>
    <property type="molecule type" value="Genomic_DNA"/>
</dbReference>
<dbReference type="AlphaFoldDB" id="A0A6N9NED1"/>
<dbReference type="InterPro" id="IPR001610">
    <property type="entry name" value="PAC"/>
</dbReference>
<accession>A0A6N9NED1</accession>
<dbReference type="Gene3D" id="1.10.287.130">
    <property type="match status" value="1"/>
</dbReference>
<name>A0A6N9NED1_9FLAO</name>
<dbReference type="PROSITE" id="PS50112">
    <property type="entry name" value="PAS"/>
    <property type="match status" value="1"/>
</dbReference>
<keyword evidence="4" id="KW-0808">Transferase</keyword>
<dbReference type="CDD" id="cd00082">
    <property type="entry name" value="HisKA"/>
    <property type="match status" value="1"/>
</dbReference>
<dbReference type="CDD" id="cd00130">
    <property type="entry name" value="PAS"/>
    <property type="match status" value="1"/>
</dbReference>
<dbReference type="PRINTS" id="PR00344">
    <property type="entry name" value="BCTRLSENSOR"/>
</dbReference>
<feature type="domain" description="Histidine kinase" evidence="7">
    <location>
        <begin position="449"/>
        <end position="659"/>
    </location>
</feature>
<evidence type="ECO:0000259" key="9">
    <source>
        <dbReference type="PROSITE" id="PS50113"/>
    </source>
</evidence>
<reference evidence="10 11" key="1">
    <citation type="submission" date="2019-12" db="EMBL/GenBank/DDBJ databases">
        <authorList>
            <person name="Zhao J."/>
        </authorList>
    </citation>
    <scope>NUCLEOTIDE SEQUENCE [LARGE SCALE GENOMIC DNA]</scope>
    <source>
        <strain evidence="10 11">S-15</strain>
    </source>
</reference>
<dbReference type="PANTHER" id="PTHR43304">
    <property type="entry name" value="PHYTOCHROME-LIKE PROTEIN CPH1"/>
    <property type="match status" value="1"/>
</dbReference>
<evidence type="ECO:0000256" key="5">
    <source>
        <dbReference type="ARBA" id="ARBA00022777"/>
    </source>
</evidence>
<dbReference type="InterPro" id="IPR052162">
    <property type="entry name" value="Sensor_kinase/Photoreceptor"/>
</dbReference>
<organism evidence="10 11">
    <name type="scientific">Acidiluteibacter ferrifornacis</name>
    <dbReference type="NCBI Taxonomy" id="2692424"/>
    <lineage>
        <taxon>Bacteria</taxon>
        <taxon>Pseudomonadati</taxon>
        <taxon>Bacteroidota</taxon>
        <taxon>Flavobacteriia</taxon>
        <taxon>Flavobacteriales</taxon>
        <taxon>Cryomorphaceae</taxon>
        <taxon>Acidiluteibacter</taxon>
    </lineage>
</organism>
<keyword evidence="11" id="KW-1185">Reference proteome</keyword>
<feature type="coiled-coil region" evidence="6">
    <location>
        <begin position="408"/>
        <end position="442"/>
    </location>
</feature>
<dbReference type="InterPro" id="IPR036097">
    <property type="entry name" value="HisK_dim/P_sf"/>
</dbReference>
<keyword evidence="6" id="KW-0175">Coiled coil</keyword>